<sequence length="156" mass="17596">MPNYVQNCDKCQCYTPLVHQPAEPLHSVLSPWWFMKWGMDIVKHYHHPLLRFGIPEEIASDNGPQFTGAKVTKFLEDLKIKKITSSPDHPSTNGQATSTNKVIIQNLNKRLEAAKDGKNTHNISSHSSMWPLLSGLEAKVEPEAEPEAELTLEIKQ</sequence>
<evidence type="ECO:0000313" key="1">
    <source>
        <dbReference type="Proteomes" id="UP000790787"/>
    </source>
</evidence>
<gene>
    <name evidence="2" type="primary">LOC142165096</name>
</gene>
<evidence type="ECO:0000313" key="2">
    <source>
        <dbReference type="RefSeq" id="XP_075079826.1"/>
    </source>
</evidence>
<organism evidence="1 2">
    <name type="scientific">Nicotiana tabacum</name>
    <name type="common">Common tobacco</name>
    <dbReference type="NCBI Taxonomy" id="4097"/>
    <lineage>
        <taxon>Eukaryota</taxon>
        <taxon>Viridiplantae</taxon>
        <taxon>Streptophyta</taxon>
        <taxon>Embryophyta</taxon>
        <taxon>Tracheophyta</taxon>
        <taxon>Spermatophyta</taxon>
        <taxon>Magnoliopsida</taxon>
        <taxon>eudicotyledons</taxon>
        <taxon>Gunneridae</taxon>
        <taxon>Pentapetalae</taxon>
        <taxon>asterids</taxon>
        <taxon>lamiids</taxon>
        <taxon>Solanales</taxon>
        <taxon>Solanaceae</taxon>
        <taxon>Nicotianoideae</taxon>
        <taxon>Nicotianeae</taxon>
        <taxon>Nicotiana</taxon>
    </lineage>
</organism>
<reference evidence="2" key="2">
    <citation type="submission" date="2025-08" db="UniProtKB">
        <authorList>
            <consortium name="RefSeq"/>
        </authorList>
    </citation>
    <scope>IDENTIFICATION</scope>
    <source>
        <tissue evidence="2">Leaf</tissue>
    </source>
</reference>
<reference evidence="1" key="1">
    <citation type="journal article" date="2014" name="Nat. Commun.">
        <title>The tobacco genome sequence and its comparison with those of tomato and potato.</title>
        <authorList>
            <person name="Sierro N."/>
            <person name="Battey J.N."/>
            <person name="Ouadi S."/>
            <person name="Bakaher N."/>
            <person name="Bovet L."/>
            <person name="Willig A."/>
            <person name="Goepfert S."/>
            <person name="Peitsch M.C."/>
            <person name="Ivanov N.V."/>
        </authorList>
    </citation>
    <scope>NUCLEOTIDE SEQUENCE [LARGE SCALE GENOMIC DNA]</scope>
</reference>
<accession>A0AC58S4B4</accession>
<name>A0AC58S4B4_TOBAC</name>
<proteinExistence type="predicted"/>
<dbReference type="Proteomes" id="UP000790787">
    <property type="component" value="Chromosome 10"/>
</dbReference>
<protein>
    <submittedName>
        <fullName evidence="2">Uncharacterized protein LOC142165096</fullName>
    </submittedName>
</protein>
<keyword evidence="1" id="KW-1185">Reference proteome</keyword>
<dbReference type="RefSeq" id="XP_075079826.1">
    <property type="nucleotide sequence ID" value="XM_075223725.1"/>
</dbReference>